<dbReference type="GO" id="GO:0006749">
    <property type="term" value="P:glutathione metabolic process"/>
    <property type="evidence" value="ECO:0007669"/>
    <property type="project" value="TreeGrafter"/>
</dbReference>
<accession>A0A437Q7X8</accession>
<dbReference type="Gene3D" id="3.40.30.10">
    <property type="entry name" value="Glutaredoxin"/>
    <property type="match status" value="1"/>
</dbReference>
<evidence type="ECO:0000313" key="2">
    <source>
        <dbReference type="EMBL" id="RVU30644.1"/>
    </source>
</evidence>
<sequence>MDLYIGNKNYSSWSLRGWLMLKAFDVPFQEHQLALFSEEFYATLKAFNCADKVPLLKDGDVIVWESLAICEYINERYLEGAGWPSDVAARAHARAIANEMHAGFNALRNEMPMNCRALRKIEASEQAQNDVRRIEALWASLRSQYASQGDYLFGAFSIVDAMFAPVVLRFRTYGVSLSPAAQGYADAMIAHPAMQAWLDAALQETDIVPEDEAGEPV</sequence>
<keyword evidence="3" id="KW-1185">Reference proteome</keyword>
<evidence type="ECO:0000313" key="3">
    <source>
        <dbReference type="Proteomes" id="UP000282818"/>
    </source>
</evidence>
<reference evidence="2 3" key="1">
    <citation type="submission" date="2019-01" db="EMBL/GenBank/DDBJ databases">
        <authorList>
            <person name="Chen W.-M."/>
        </authorList>
    </citation>
    <scope>NUCLEOTIDE SEQUENCE [LARGE SCALE GENOMIC DNA]</scope>
    <source>
        <strain evidence="2 3">HPM-16</strain>
    </source>
</reference>
<protein>
    <submittedName>
        <fullName evidence="2">Glutathione S-transferase family protein</fullName>
    </submittedName>
</protein>
<name>A0A437Q7X8_9GAMM</name>
<dbReference type="PROSITE" id="PS50404">
    <property type="entry name" value="GST_NTER"/>
    <property type="match status" value="1"/>
</dbReference>
<dbReference type="InterPro" id="IPR036282">
    <property type="entry name" value="Glutathione-S-Trfase_C_sf"/>
</dbReference>
<dbReference type="SUPFAM" id="SSF47616">
    <property type="entry name" value="GST C-terminal domain-like"/>
    <property type="match status" value="1"/>
</dbReference>
<evidence type="ECO:0000259" key="1">
    <source>
        <dbReference type="PROSITE" id="PS50404"/>
    </source>
</evidence>
<dbReference type="CDD" id="cd03043">
    <property type="entry name" value="GST_N_1"/>
    <property type="match status" value="1"/>
</dbReference>
<dbReference type="CDD" id="cd03194">
    <property type="entry name" value="GST_C_3"/>
    <property type="match status" value="1"/>
</dbReference>
<gene>
    <name evidence="2" type="ORF">EOE65_10030</name>
</gene>
<proteinExistence type="predicted"/>
<dbReference type="Proteomes" id="UP000282818">
    <property type="component" value="Unassembled WGS sequence"/>
</dbReference>
<dbReference type="SUPFAM" id="SSF52833">
    <property type="entry name" value="Thioredoxin-like"/>
    <property type="match status" value="1"/>
</dbReference>
<dbReference type="AlphaFoldDB" id="A0A437Q7X8"/>
<dbReference type="Gene3D" id="1.20.1050.10">
    <property type="match status" value="1"/>
</dbReference>
<dbReference type="GO" id="GO:0016034">
    <property type="term" value="F:maleylacetoacetate isomerase activity"/>
    <property type="evidence" value="ECO:0007669"/>
    <property type="project" value="TreeGrafter"/>
</dbReference>
<feature type="domain" description="GST N-terminal" evidence="1">
    <location>
        <begin position="1"/>
        <end position="81"/>
    </location>
</feature>
<comment type="caution">
    <text evidence="2">The sequence shown here is derived from an EMBL/GenBank/DDBJ whole genome shotgun (WGS) entry which is preliminary data.</text>
</comment>
<dbReference type="SFLD" id="SFLDG00358">
    <property type="entry name" value="Main_(cytGST)"/>
    <property type="match status" value="1"/>
</dbReference>
<organism evidence="2 3">
    <name type="scientific">Neptunomonas marina</name>
    <dbReference type="NCBI Taxonomy" id="1815562"/>
    <lineage>
        <taxon>Bacteria</taxon>
        <taxon>Pseudomonadati</taxon>
        <taxon>Pseudomonadota</taxon>
        <taxon>Gammaproteobacteria</taxon>
        <taxon>Oceanospirillales</taxon>
        <taxon>Oceanospirillaceae</taxon>
        <taxon>Neptunomonas</taxon>
    </lineage>
</organism>
<dbReference type="InterPro" id="IPR036249">
    <property type="entry name" value="Thioredoxin-like_sf"/>
</dbReference>
<keyword evidence="2" id="KW-0808">Transferase</keyword>
<dbReference type="Pfam" id="PF13409">
    <property type="entry name" value="GST_N_2"/>
    <property type="match status" value="1"/>
</dbReference>
<dbReference type="EMBL" id="SACQ01000004">
    <property type="protein sequence ID" value="RVU30644.1"/>
    <property type="molecule type" value="Genomic_DNA"/>
</dbReference>
<dbReference type="InterPro" id="IPR004045">
    <property type="entry name" value="Glutathione_S-Trfase_N"/>
</dbReference>
<dbReference type="PANTHER" id="PTHR42673:SF4">
    <property type="entry name" value="MALEYLACETOACETATE ISOMERASE"/>
    <property type="match status" value="1"/>
</dbReference>
<dbReference type="InterPro" id="IPR040079">
    <property type="entry name" value="Glutathione_S-Trfase"/>
</dbReference>
<dbReference type="Pfam" id="PF13410">
    <property type="entry name" value="GST_C_2"/>
    <property type="match status" value="1"/>
</dbReference>
<dbReference type="GO" id="GO:0004364">
    <property type="term" value="F:glutathione transferase activity"/>
    <property type="evidence" value="ECO:0007669"/>
    <property type="project" value="TreeGrafter"/>
</dbReference>
<dbReference type="SFLD" id="SFLDS00019">
    <property type="entry name" value="Glutathione_Transferase_(cytos"/>
    <property type="match status" value="1"/>
</dbReference>
<dbReference type="RefSeq" id="WP_127694180.1">
    <property type="nucleotide sequence ID" value="NZ_SACQ01000004.1"/>
</dbReference>
<dbReference type="GO" id="GO:0006559">
    <property type="term" value="P:L-phenylalanine catabolic process"/>
    <property type="evidence" value="ECO:0007669"/>
    <property type="project" value="TreeGrafter"/>
</dbReference>
<dbReference type="PANTHER" id="PTHR42673">
    <property type="entry name" value="MALEYLACETOACETATE ISOMERASE"/>
    <property type="match status" value="1"/>
</dbReference>